<evidence type="ECO:0000313" key="3">
    <source>
        <dbReference type="EMBL" id="REG34451.1"/>
    </source>
</evidence>
<dbReference type="SUPFAM" id="SSF49503">
    <property type="entry name" value="Cupredoxins"/>
    <property type="match status" value="5"/>
</dbReference>
<evidence type="ECO:0000313" key="4">
    <source>
        <dbReference type="Proteomes" id="UP000256345"/>
    </source>
</evidence>
<dbReference type="InterPro" id="IPR002355">
    <property type="entry name" value="Cu_oxidase_Cu_BS"/>
</dbReference>
<keyword evidence="4" id="KW-1185">Reference proteome</keyword>
<dbReference type="Gene3D" id="2.60.40.420">
    <property type="entry name" value="Cupredoxins - blue copper proteins"/>
    <property type="match status" value="4"/>
</dbReference>
<dbReference type="EMBL" id="QUMU01000003">
    <property type="protein sequence ID" value="REG34451.1"/>
    <property type="molecule type" value="Genomic_DNA"/>
</dbReference>
<organism evidence="3 4">
    <name type="scientific">Archangium gephyra</name>
    <dbReference type="NCBI Taxonomy" id="48"/>
    <lineage>
        <taxon>Bacteria</taxon>
        <taxon>Pseudomonadati</taxon>
        <taxon>Myxococcota</taxon>
        <taxon>Myxococcia</taxon>
        <taxon>Myxococcales</taxon>
        <taxon>Cystobacterineae</taxon>
        <taxon>Archangiaceae</taxon>
        <taxon>Archangium</taxon>
    </lineage>
</organism>
<evidence type="ECO:0000256" key="1">
    <source>
        <dbReference type="ARBA" id="ARBA00022723"/>
    </source>
</evidence>
<accession>A0ABX9K6P4</accession>
<dbReference type="InterPro" id="IPR008972">
    <property type="entry name" value="Cupredoxin"/>
</dbReference>
<dbReference type="Proteomes" id="UP000256345">
    <property type="component" value="Unassembled WGS sequence"/>
</dbReference>
<feature type="region of interest" description="Disordered" evidence="2">
    <location>
        <begin position="150"/>
        <end position="176"/>
    </location>
</feature>
<comment type="caution">
    <text evidence="3">The sequence shown here is derived from an EMBL/GenBank/DDBJ whole genome shotgun (WGS) entry which is preliminary data.</text>
</comment>
<evidence type="ECO:0008006" key="5">
    <source>
        <dbReference type="Google" id="ProtNLM"/>
    </source>
</evidence>
<feature type="region of interest" description="Disordered" evidence="2">
    <location>
        <begin position="549"/>
        <end position="572"/>
    </location>
</feature>
<dbReference type="PROSITE" id="PS00080">
    <property type="entry name" value="MULTICOPPER_OXIDASE2"/>
    <property type="match status" value="1"/>
</dbReference>
<proteinExistence type="predicted"/>
<gene>
    <name evidence="3" type="ORF">ATI61_103351</name>
</gene>
<dbReference type="RefSeq" id="WP_245682486.1">
    <property type="nucleotide sequence ID" value="NZ_CP011509.1"/>
</dbReference>
<keyword evidence="1" id="KW-0479">Metal-binding</keyword>
<protein>
    <recommendedName>
        <fullName evidence="5">Multicopper oxidase</fullName>
    </recommendedName>
</protein>
<name>A0ABX9K6P4_9BACT</name>
<reference evidence="3 4" key="1">
    <citation type="submission" date="2018-08" db="EMBL/GenBank/DDBJ databases">
        <title>Genomic Encyclopedia of Archaeal and Bacterial Type Strains, Phase II (KMG-II): from individual species to whole genera.</title>
        <authorList>
            <person name="Goeker M."/>
        </authorList>
    </citation>
    <scope>NUCLEOTIDE SEQUENCE [LARGE SCALE GENOMIC DNA]</scope>
    <source>
        <strain evidence="3 4">DSM 2261</strain>
    </source>
</reference>
<sequence>MSWAASRTRTGRVRAGGVYLVMWAVLTLALACQGELDANPDTPAPIEGAGEPPIVEPAPQVPPLVQCHRVVTARVVALDQVYTYNRFGSYNPTGMLYALRRDVEPIDASRPVGPGNARLRQDKRPRPLTLRVNVGDCLLIHFTNWLSPTREAIPSPEDTQPGVSRVDNEDHRQDSPFTRKASVHVQGMQYINIGSDGAWVGRNPGTLVSPGQGLSVSYYADHEGSFLLSSKGALIGGEGNGGSLVQGLFGAVHVEPPGARWYRSQVSAAVLQAATRKDAAGHPLTNPDGTPLLDYEARGPDGAPLLNMLEPNTLELVHSDLHALITGYSSTVVGTTSSKDQGHFREFTVLFHDELKAVQAFPELETNPSFAGVRDGFAINYGASGLGAELLANRARIGPSQDCGECQYEEFFLESWANGDPALNVEKDATGRAVRALYPDDPSNVSHSYLGDPVRFRNLHAGPKETHVFHLHAHQWKAAPGEEYSSYLDSQTIGPGSSYTYDINYGGSGNRNLTPGDAIYHCHLYPHFAQGMWALWRVHDVFEAGTGDRRLPDGEITEGTPSPAVVPLPERGMPPLPTYVDTEVTGASGLPVVRPAFPGYPFYIAARAGHRPPQPPLDIVEDGGLPRHLVTRAIGPSVLGTPDKRFFVEHTALELKLLPEDGTPPEKKAMSFHAGQFPGAGPATNRYGDTVAAYPAYTALGSLSRFLVNGRPPSPGAPYADPCPTGSPRRDYRAAFLQIDLPNINRAGWHDPQARLTVLDDDVADTRSGARPPEPFFFRAESGECINFFTTNLIPKALEQDDFQIYTPTDTIGQHIHLVKFDVTSSDGSGNGWNYEDGTFAAQEVLERIEKANVAGGAFVADGTLNPDGARVTLTAKAHPRLGASGAQTTVQRWWADPLQDPNGRDRTVETVFTHDHFSPSSHQHHGLYGALIVEPKGSRWRDPRTGVFYGTRPSDGGPTSWQADILTAFPADSYREFALAIADFALAYDECGEPVNPPPPREAPLPLAILPSPFPAPEAISAKDPGTMVINYRNEPIPLRISRREGCGERYQLPDFRGDMAQVFRSDVHGDPFTPLLRGYVGDRVKLRLIQGAQEEQHSFTVHGHKWLREEHDPHSGFSNAQPIGISEHFEFALNNGLPPIGGSYETADAMYQSAATGDLWHGTWGILRTYLNPQTGLMTLADVALQAADGQPRPPPAPLLAMPPESRRMPLTPTSAPLQPSYVTGANGQQQELRRVSGPMMYPREMYALAPELVRQADAEGRFRPRAVMVDSCPSTAAVRTYQVSAIDAETWLPGGRLTYNEEYGLYDPDALLFVRNEHLEDVRTGKRKPEPLILRARAGECVQVTLTNLLPEAPRQTPHWSHHAPITPFFNVNQVRPSNHVSLHPQLVNYDVNTDDGANVGLNAPQTVPPGGSWTYRWYAGDLASPPVIGTLPAEGRATPVEYGIVNLRDMADVVNHGLHGALGALVIEPSNAVWSTDADTEAQARVRYTGPDGTTRTFREFVLLFQDDLGLHTDTAAFRDTDVELNSGSALRNLAGEDDAEDTGMKAFNYRTEPLWARLGVAPQTPLEQLNDREQSNLLSSKAFGDPATPLLRALRGEALRLRIGQPSGHARQHAFALHGAEWRFNPWARGEHSRVFGPSPLSPIISTQGGISAMQHWNIVPEYGAGGLYGVRGDYLYQDLASFSFTQGLWGIVRVE</sequence>
<evidence type="ECO:0000256" key="2">
    <source>
        <dbReference type="SAM" id="MobiDB-lite"/>
    </source>
</evidence>
<dbReference type="PROSITE" id="PS51257">
    <property type="entry name" value="PROKAR_LIPOPROTEIN"/>
    <property type="match status" value="1"/>
</dbReference>